<organism evidence="1 2">
    <name type="scientific">Papaver atlanticum</name>
    <dbReference type="NCBI Taxonomy" id="357466"/>
    <lineage>
        <taxon>Eukaryota</taxon>
        <taxon>Viridiplantae</taxon>
        <taxon>Streptophyta</taxon>
        <taxon>Embryophyta</taxon>
        <taxon>Tracheophyta</taxon>
        <taxon>Spermatophyta</taxon>
        <taxon>Magnoliopsida</taxon>
        <taxon>Ranunculales</taxon>
        <taxon>Papaveraceae</taxon>
        <taxon>Papaveroideae</taxon>
        <taxon>Papaver</taxon>
    </lineage>
</organism>
<gene>
    <name evidence="1" type="ORF">MKW98_016117</name>
</gene>
<dbReference type="EMBL" id="JAJJMB010005516">
    <property type="protein sequence ID" value="KAI3938612.1"/>
    <property type="molecule type" value="Genomic_DNA"/>
</dbReference>
<protein>
    <submittedName>
        <fullName evidence="1">Uncharacterized protein</fullName>
    </submittedName>
</protein>
<dbReference type="AlphaFoldDB" id="A0AAD4T651"/>
<accession>A0AAD4T651</accession>
<name>A0AAD4T651_9MAGN</name>
<proteinExistence type="predicted"/>
<comment type="caution">
    <text evidence="1">The sequence shown here is derived from an EMBL/GenBank/DDBJ whole genome shotgun (WGS) entry which is preliminary data.</text>
</comment>
<evidence type="ECO:0000313" key="1">
    <source>
        <dbReference type="EMBL" id="KAI3938612.1"/>
    </source>
</evidence>
<reference evidence="1" key="1">
    <citation type="submission" date="2022-04" db="EMBL/GenBank/DDBJ databases">
        <title>A functionally conserved STORR gene fusion in Papaver species that diverged 16.8 million years ago.</title>
        <authorList>
            <person name="Catania T."/>
        </authorList>
    </citation>
    <scope>NUCLEOTIDE SEQUENCE</scope>
    <source>
        <strain evidence="1">S-188037</strain>
    </source>
</reference>
<keyword evidence="2" id="KW-1185">Reference proteome</keyword>
<dbReference type="Proteomes" id="UP001202328">
    <property type="component" value="Unassembled WGS sequence"/>
</dbReference>
<sequence length="69" mass="7929">MNEVSSDISIKVLVPVHDVFKMESLRSEFHNKLKPDVNYSLKILKFFLSGHGRYRVCTRTKPIPLPKGS</sequence>
<evidence type="ECO:0000313" key="2">
    <source>
        <dbReference type="Proteomes" id="UP001202328"/>
    </source>
</evidence>